<dbReference type="GO" id="GO:0051537">
    <property type="term" value="F:2 iron, 2 sulfur cluster binding"/>
    <property type="evidence" value="ECO:0007669"/>
    <property type="project" value="TreeGrafter"/>
</dbReference>
<name>A0A0C1V7X1_9ENTR</name>
<protein>
    <submittedName>
        <fullName evidence="2">Iron binding protein SufA for iron-sulfur cluster assembly</fullName>
    </submittedName>
</protein>
<dbReference type="PANTHER" id="PTHR10072">
    <property type="entry name" value="IRON-SULFUR CLUSTER ASSEMBLY PROTEIN"/>
    <property type="match status" value="1"/>
</dbReference>
<evidence type="ECO:0000256" key="1">
    <source>
        <dbReference type="ARBA" id="ARBA00023004"/>
    </source>
</evidence>
<dbReference type="HOGENOM" id="CLU_069054_8_0_6"/>
<gene>
    <name evidence="2" type="ORF">P689_122112</name>
</gene>
<proteinExistence type="predicted"/>
<dbReference type="EMBL" id="AWXV01000004">
    <property type="protein sequence ID" value="KIE63943.1"/>
    <property type="molecule type" value="Genomic_DNA"/>
</dbReference>
<dbReference type="Proteomes" id="UP000054529">
    <property type="component" value="Unassembled WGS sequence"/>
</dbReference>
<dbReference type="GO" id="GO:0005829">
    <property type="term" value="C:cytosol"/>
    <property type="evidence" value="ECO:0007669"/>
    <property type="project" value="TreeGrafter"/>
</dbReference>
<dbReference type="AlphaFoldDB" id="A0A0C1V7X1"/>
<dbReference type="PROSITE" id="PS01152">
    <property type="entry name" value="HESB"/>
    <property type="match status" value="1"/>
</dbReference>
<reference evidence="2 3" key="1">
    <citation type="journal article" date="2014" name="G3 (Bethesda)">
        <title>Genome sequence of Candidatus Riesia pediculischaeffi, endosymbiont of chimpanzee lice, and genomic comparison of recently acquired endosymbionts from human and chimpanzee lice.</title>
        <authorList>
            <person name="Boyd B.M."/>
            <person name="Allen J.M."/>
            <person name="de Crecy-Lagard V."/>
            <person name="Reed D.L."/>
        </authorList>
    </citation>
    <scope>NUCLEOTIDE SEQUENCE [LARGE SCALE GENOMIC DNA]</scope>
    <source>
        <strain evidence="2 3">PTSU</strain>
    </source>
</reference>
<sequence length="81" mass="9549">MNFLKSGCLGSSYNISKIYKNDLSYLVFSRDNINIFVIHKFIQFIDGIKIDYIKEGLNRRFTFEHPKIVRSCRCGESFVFI</sequence>
<dbReference type="InterPro" id="IPR035903">
    <property type="entry name" value="HesB-like_dom_sf"/>
</dbReference>
<organism evidence="2 3">
    <name type="scientific">Candidatus Riesia pediculischaeffi PTSU</name>
    <dbReference type="NCBI Taxonomy" id="1401651"/>
    <lineage>
        <taxon>Bacteria</taxon>
        <taxon>Pseudomonadati</taxon>
        <taxon>Pseudomonadota</taxon>
        <taxon>Gammaproteobacteria</taxon>
        <taxon>Enterobacterales</taxon>
        <taxon>Enterobacteriaceae</taxon>
        <taxon>Candidatus Riesia</taxon>
    </lineage>
</organism>
<accession>A0A0C1V7X1</accession>
<dbReference type="GO" id="GO:0016226">
    <property type="term" value="P:iron-sulfur cluster assembly"/>
    <property type="evidence" value="ECO:0007669"/>
    <property type="project" value="TreeGrafter"/>
</dbReference>
<evidence type="ECO:0000313" key="2">
    <source>
        <dbReference type="EMBL" id="KIE63943.1"/>
    </source>
</evidence>
<comment type="caution">
    <text evidence="2">The sequence shown here is derived from an EMBL/GenBank/DDBJ whole genome shotgun (WGS) entry which is preliminary data.</text>
</comment>
<dbReference type="Gene3D" id="2.60.300.12">
    <property type="entry name" value="HesB-like domain"/>
    <property type="match status" value="1"/>
</dbReference>
<dbReference type="SUPFAM" id="SSF89360">
    <property type="entry name" value="HesB-like domain"/>
    <property type="match status" value="1"/>
</dbReference>
<dbReference type="InterPro" id="IPR017870">
    <property type="entry name" value="FeS_cluster_insertion_CS"/>
</dbReference>
<evidence type="ECO:0000313" key="3">
    <source>
        <dbReference type="Proteomes" id="UP000054529"/>
    </source>
</evidence>
<dbReference type="InterPro" id="IPR050322">
    <property type="entry name" value="Fe-S_cluster_asmbl/transfer"/>
</dbReference>
<keyword evidence="1" id="KW-0408">Iron</keyword>
<dbReference type="PANTHER" id="PTHR10072:SF47">
    <property type="entry name" value="PROTEIN SUFA"/>
    <property type="match status" value="1"/>
</dbReference>